<dbReference type="EMBL" id="CP017015">
    <property type="protein sequence ID" value="AOG60273.1"/>
    <property type="molecule type" value="Genomic_DNA"/>
</dbReference>
<evidence type="ECO:0000256" key="2">
    <source>
        <dbReference type="SAM" id="MobiDB-lite"/>
    </source>
</evidence>
<dbReference type="STRING" id="216938.SHELI_v1c03180"/>
<evidence type="ECO:0000313" key="3">
    <source>
        <dbReference type="EMBL" id="AOG60273.1"/>
    </source>
</evidence>
<dbReference type="OrthoDB" id="387320at2"/>
<dbReference type="RefSeq" id="WP_069116072.1">
    <property type="nucleotide sequence ID" value="NZ_CP017015.1"/>
</dbReference>
<name>A0A1B3SK13_9MOLU</name>
<feature type="region of interest" description="Disordered" evidence="2">
    <location>
        <begin position="1"/>
        <end position="21"/>
    </location>
</feature>
<protein>
    <submittedName>
        <fullName evidence="3">Uncharacterized protein</fullName>
    </submittedName>
</protein>
<feature type="coiled-coil region" evidence="1">
    <location>
        <begin position="490"/>
        <end position="519"/>
    </location>
</feature>
<dbReference type="Proteomes" id="UP000094378">
    <property type="component" value="Chromosome"/>
</dbReference>
<evidence type="ECO:0000313" key="4">
    <source>
        <dbReference type="Proteomes" id="UP000094378"/>
    </source>
</evidence>
<dbReference type="PATRIC" id="fig|216938.3.peg.320"/>
<feature type="compositionally biased region" description="Low complexity" evidence="2">
    <location>
        <begin position="255"/>
        <end position="275"/>
    </location>
</feature>
<evidence type="ECO:0000256" key="1">
    <source>
        <dbReference type="SAM" id="Coils"/>
    </source>
</evidence>
<sequence length="642" mass="74299">MAAEKKSSGKSRSNEKQDANSGTQYVWQNFGTKSLALINKYSLQTDDNYKKLISSYERIDSLPEDDPRRPNLIELWETEFNRLFKHFWENYTLGTKKSESGISGWKDRLDIKQVANTPDAKRKDLLSRLSVGTSSTKNAKEEILQRAGYQSGTPTQEQFTFTAEPRTGKNLAEIESLLDMPEAPEVVQRPDSILSNNNSNLFGTAGASEGLMSEEETTHINNAFDDETELMTREVKPDPNLLEFVTGSGVSAFDSSESNLSNNTSTSNTTTVNISTSNTTTVNESMTTNTSNELSNQQSRTYIGNEYMSREQFNEINNIQAEFAPPQDDQALAVLELGTEFFQQQLGRHGLVDGVIEGEEPIVYTSADELIKPEKRNVLSKEGFEIFQQSDDAKTIIKPNVDVETGEYAKPYHEIKPIGNYGIVYDYRKRPSMQDLLESNQREEKALDEMTQKIEFLRDLRNERRHRINMMKLERANSYIVARSRRMAEARELKRLKKREEINLKAIEKADRMRRLQERQKLIELMKERQLKRSEEKRVATVLRLEREKRLERDAKYRSEIASIDSQIRHEQELIKRTELKMKAYFTKVHDDQLFDDSLRVAKKISKFVALERKADQMQELEERKRKDRIEKISRKFNKNIK</sequence>
<feature type="region of interest" description="Disordered" evidence="2">
    <location>
        <begin position="252"/>
        <end position="275"/>
    </location>
</feature>
<feature type="compositionally biased region" description="Basic and acidic residues" evidence="2">
    <location>
        <begin position="1"/>
        <end position="18"/>
    </location>
</feature>
<gene>
    <name evidence="3" type="ORF">SHELI_v1c03180</name>
</gene>
<keyword evidence="1" id="KW-0175">Coiled coil</keyword>
<accession>A0A1B3SK13</accession>
<dbReference type="AlphaFoldDB" id="A0A1B3SK13"/>
<reference evidence="3 4" key="1">
    <citation type="submission" date="2016-08" db="EMBL/GenBank/DDBJ databases">
        <title>Complete genome sequence of Spiroplasma helicoides TABS-2 (DSM 22551).</title>
        <authorList>
            <person name="Shen W.-Y."/>
            <person name="Lo W.-S."/>
            <person name="Lai Y.-C."/>
            <person name="Kuo C.-H."/>
        </authorList>
    </citation>
    <scope>NUCLEOTIDE SEQUENCE [LARGE SCALE GENOMIC DNA]</scope>
    <source>
        <strain evidence="3 4">TABS-2</strain>
    </source>
</reference>
<dbReference type="KEGG" id="shj:SHELI_v1c03180"/>
<feature type="coiled-coil region" evidence="1">
    <location>
        <begin position="433"/>
        <end position="460"/>
    </location>
</feature>
<keyword evidence="4" id="KW-1185">Reference proteome</keyword>
<proteinExistence type="predicted"/>
<organism evidence="3 4">
    <name type="scientific">Spiroplasma helicoides</name>
    <dbReference type="NCBI Taxonomy" id="216938"/>
    <lineage>
        <taxon>Bacteria</taxon>
        <taxon>Bacillati</taxon>
        <taxon>Mycoplasmatota</taxon>
        <taxon>Mollicutes</taxon>
        <taxon>Entomoplasmatales</taxon>
        <taxon>Spiroplasmataceae</taxon>
        <taxon>Spiroplasma</taxon>
    </lineage>
</organism>